<protein>
    <submittedName>
        <fullName evidence="1">Uncharacterized protein</fullName>
    </submittedName>
</protein>
<reference evidence="1 2" key="1">
    <citation type="submission" date="2016-09" db="EMBL/GenBank/DDBJ databases">
        <title>Xenorhabdus thuongxuanensis sp. nov. and Xenorhabdus eapokensis sp. nov., isolated from Steinernema species.</title>
        <authorList>
            <person name="Kaempfer P."/>
            <person name="Tobias N.J."/>
            <person name="Phan Ke L."/>
            <person name="Bode H.B."/>
            <person name="Glaeser S.P."/>
        </authorList>
    </citation>
    <scope>NUCLEOTIDE SEQUENCE [LARGE SCALE GENOMIC DNA]</scope>
    <source>
        <strain evidence="1 2">30TX1</strain>
    </source>
</reference>
<dbReference type="AlphaFoldDB" id="A0A1Q5TEE1"/>
<gene>
    <name evidence="1" type="ORF">Xentx_03633</name>
</gene>
<proteinExistence type="predicted"/>
<organism evidence="1 2">
    <name type="scientific">Xenorhabdus thuongxuanensis</name>
    <dbReference type="NCBI Taxonomy" id="1873484"/>
    <lineage>
        <taxon>Bacteria</taxon>
        <taxon>Pseudomonadati</taxon>
        <taxon>Pseudomonadota</taxon>
        <taxon>Gammaproteobacteria</taxon>
        <taxon>Enterobacterales</taxon>
        <taxon>Morganellaceae</taxon>
        <taxon>Xenorhabdus</taxon>
    </lineage>
</organism>
<comment type="caution">
    <text evidence="1">The sequence shown here is derived from an EMBL/GenBank/DDBJ whole genome shotgun (WGS) entry which is preliminary data.</text>
</comment>
<evidence type="ECO:0000313" key="1">
    <source>
        <dbReference type="EMBL" id="OKO98580.1"/>
    </source>
</evidence>
<dbReference type="Proteomes" id="UP000186277">
    <property type="component" value="Unassembled WGS sequence"/>
</dbReference>
<evidence type="ECO:0000313" key="2">
    <source>
        <dbReference type="Proteomes" id="UP000186277"/>
    </source>
</evidence>
<accession>A0A1Q5TEE1</accession>
<sequence length="59" mass="6568">MSYLQHPSSSGMKLFADLIGKRIIPGELWYSSGTRTKFALRSLLTPISTLKLLNGIRVC</sequence>
<dbReference type="EMBL" id="MKGR01000107">
    <property type="protein sequence ID" value="OKO98580.1"/>
    <property type="molecule type" value="Genomic_DNA"/>
</dbReference>
<name>A0A1Q5TEE1_9GAMM</name>
<keyword evidence="2" id="KW-1185">Reference proteome</keyword>